<sequence length="369" mass="40168">MAFTVLSDHNVKQLLSELSLNDTHEFITALQAGLVAYSCQNEQQYQPERSVISRPDGQRSLFMPATTPQSIGVKIVGIAPSSGLPSAFSEASPRPPALCSVLTLCNAVGEAVGILNAAELTAFRTALGSMLLYKSRKETGNIVVFGSGKQAQWHIRLAVLLRAQDIRKIVIVNRSYKRAQRLIDSLVKDSHTSWPSHITLYQFGECNESLEDLVADADAIFCTTPATEPLFLARFLTSASARRKTRYIAAIGSYRLNMAEIDPELLKAIVDDSGIFSQHVWEGHITVDTRDGCLQEAGELVSAGINPSKMLEVGRIFGSENIPSAQTEWLERGFVLYKSVGVGVMDMAVGHQLLQLAKAKGIGTTLATF</sequence>
<comment type="caution">
    <text evidence="2">The sequence shown here is derived from an EMBL/GenBank/DDBJ whole genome shotgun (WGS) entry which is preliminary data.</text>
</comment>
<protein>
    <submittedName>
        <fullName evidence="2">Ornithine cyclodeaminase</fullName>
    </submittedName>
</protein>
<dbReference type="PANTHER" id="PTHR13812">
    <property type="entry name" value="KETIMINE REDUCTASE MU-CRYSTALLIN"/>
    <property type="match status" value="1"/>
</dbReference>
<proteinExistence type="inferred from homology"/>
<dbReference type="AlphaFoldDB" id="A0A0A1URB9"/>
<dbReference type="Proteomes" id="UP000030151">
    <property type="component" value="Unassembled WGS sequence"/>
</dbReference>
<dbReference type="InterPro" id="IPR003462">
    <property type="entry name" value="ODC_Mu_crystall"/>
</dbReference>
<evidence type="ECO:0000313" key="2">
    <source>
        <dbReference type="EMBL" id="EXU98656.1"/>
    </source>
</evidence>
<evidence type="ECO:0000256" key="1">
    <source>
        <dbReference type="ARBA" id="ARBA00008903"/>
    </source>
</evidence>
<dbReference type="eggNOG" id="KOG3007">
    <property type="taxonomic scope" value="Eukaryota"/>
</dbReference>
<organism evidence="2 3">
    <name type="scientific">Metarhizium robertsii</name>
    <dbReference type="NCBI Taxonomy" id="568076"/>
    <lineage>
        <taxon>Eukaryota</taxon>
        <taxon>Fungi</taxon>
        <taxon>Dikarya</taxon>
        <taxon>Ascomycota</taxon>
        <taxon>Pezizomycotina</taxon>
        <taxon>Sordariomycetes</taxon>
        <taxon>Hypocreomycetidae</taxon>
        <taxon>Hypocreales</taxon>
        <taxon>Clavicipitaceae</taxon>
        <taxon>Metarhizium</taxon>
    </lineage>
</organism>
<accession>A0A0A1URB9</accession>
<dbReference type="InterPro" id="IPR036291">
    <property type="entry name" value="NAD(P)-bd_dom_sf"/>
</dbReference>
<dbReference type="Gene3D" id="3.30.1780.10">
    <property type="entry name" value="ornithine cyclodeaminase, domain 1"/>
    <property type="match status" value="1"/>
</dbReference>
<comment type="similarity">
    <text evidence="1">Belongs to the ornithine cyclodeaminase/mu-crystallin family.</text>
</comment>
<dbReference type="PANTHER" id="PTHR13812:SF19">
    <property type="entry name" value="KETIMINE REDUCTASE MU-CRYSTALLIN"/>
    <property type="match status" value="1"/>
</dbReference>
<dbReference type="Gene3D" id="3.40.50.720">
    <property type="entry name" value="NAD(P)-binding Rossmann-like Domain"/>
    <property type="match status" value="1"/>
</dbReference>
<dbReference type="OrthoDB" id="41492at2759"/>
<name>A0A0A1URB9_9HYPO</name>
<dbReference type="GO" id="GO:0005737">
    <property type="term" value="C:cytoplasm"/>
    <property type="evidence" value="ECO:0007669"/>
    <property type="project" value="TreeGrafter"/>
</dbReference>
<gene>
    <name evidence="2" type="ORF">X797_008131</name>
</gene>
<evidence type="ECO:0000313" key="3">
    <source>
        <dbReference type="Proteomes" id="UP000030151"/>
    </source>
</evidence>
<dbReference type="InterPro" id="IPR023401">
    <property type="entry name" value="ODC_N"/>
</dbReference>
<dbReference type="Pfam" id="PF02423">
    <property type="entry name" value="OCD_Mu_crystall"/>
    <property type="match status" value="1"/>
</dbReference>
<dbReference type="SUPFAM" id="SSF51735">
    <property type="entry name" value="NAD(P)-binding Rossmann-fold domains"/>
    <property type="match status" value="1"/>
</dbReference>
<reference evidence="2 3" key="1">
    <citation type="submission" date="2014-02" db="EMBL/GenBank/DDBJ databases">
        <title>The genome sequence of the entomopathogenic fungus Metarhizium robertsii ARSEF 2575.</title>
        <authorList>
            <person name="Giuliano Garisto Donzelli B."/>
            <person name="Roe B.A."/>
            <person name="Macmil S.L."/>
            <person name="Krasnoff S.B."/>
            <person name="Gibson D.M."/>
        </authorList>
    </citation>
    <scope>NUCLEOTIDE SEQUENCE [LARGE SCALE GENOMIC DNA]</scope>
    <source>
        <strain evidence="2 3">ARSEF 2575</strain>
    </source>
</reference>
<dbReference type="EMBL" id="JELW01000024">
    <property type="protein sequence ID" value="EXU98656.1"/>
    <property type="molecule type" value="Genomic_DNA"/>
</dbReference>
<dbReference type="HOGENOM" id="CLU_042088_0_1_1"/>